<dbReference type="InterPro" id="IPR051323">
    <property type="entry name" value="AtsK-like"/>
</dbReference>
<dbReference type="GO" id="GO:0005737">
    <property type="term" value="C:cytoplasm"/>
    <property type="evidence" value="ECO:0007669"/>
    <property type="project" value="TreeGrafter"/>
</dbReference>
<dbReference type="Gene3D" id="3.60.130.10">
    <property type="entry name" value="Clavaminate synthase-like"/>
    <property type="match status" value="1"/>
</dbReference>
<evidence type="ECO:0000256" key="3">
    <source>
        <dbReference type="ARBA" id="ARBA00022723"/>
    </source>
</evidence>
<dbReference type="OrthoDB" id="10257314at2759"/>
<reference evidence="8" key="2">
    <citation type="journal article" date="2023" name="IMA Fungus">
        <title>Comparative genomic study of the Penicillium genus elucidates a diverse pangenome and 15 lateral gene transfer events.</title>
        <authorList>
            <person name="Petersen C."/>
            <person name="Sorensen T."/>
            <person name="Nielsen M.R."/>
            <person name="Sondergaard T.E."/>
            <person name="Sorensen J.L."/>
            <person name="Fitzpatrick D.A."/>
            <person name="Frisvad J.C."/>
            <person name="Nielsen K.L."/>
        </authorList>
    </citation>
    <scope>NUCLEOTIDE SEQUENCE</scope>
    <source>
        <strain evidence="8">IBT 19713</strain>
    </source>
</reference>
<feature type="domain" description="TauD/TfdA-like" evidence="7">
    <location>
        <begin position="84"/>
        <end position="333"/>
    </location>
</feature>
<evidence type="ECO:0000256" key="2">
    <source>
        <dbReference type="ARBA" id="ARBA00005896"/>
    </source>
</evidence>
<dbReference type="InterPro" id="IPR042098">
    <property type="entry name" value="TauD-like_sf"/>
</dbReference>
<accession>A0A9W9NE01</accession>
<evidence type="ECO:0000256" key="4">
    <source>
        <dbReference type="ARBA" id="ARBA00022964"/>
    </source>
</evidence>
<dbReference type="GO" id="GO:0046872">
    <property type="term" value="F:metal ion binding"/>
    <property type="evidence" value="ECO:0007669"/>
    <property type="project" value="UniProtKB-KW"/>
</dbReference>
<dbReference type="PANTHER" id="PTHR30468:SF30">
    <property type="entry name" value="ALPHA-KETOGLUTARATE-DEPENDENT TAURINE DIOXYGENASE (AFU_ORTHOLOGUE AFUA_7G06030)"/>
    <property type="match status" value="1"/>
</dbReference>
<evidence type="ECO:0000313" key="8">
    <source>
        <dbReference type="EMBL" id="KAJ5217088.1"/>
    </source>
</evidence>
<dbReference type="RefSeq" id="XP_058325959.1">
    <property type="nucleotide sequence ID" value="XM_058479391.1"/>
</dbReference>
<evidence type="ECO:0000256" key="1">
    <source>
        <dbReference type="ARBA" id="ARBA00001954"/>
    </source>
</evidence>
<comment type="caution">
    <text evidence="8">The sequence shown here is derived from an EMBL/GenBank/DDBJ whole genome shotgun (WGS) entry which is preliminary data.</text>
</comment>
<dbReference type="GO" id="GO:0016706">
    <property type="term" value="F:2-oxoglutarate-dependent dioxygenase activity"/>
    <property type="evidence" value="ECO:0007669"/>
    <property type="project" value="TreeGrafter"/>
</dbReference>
<evidence type="ECO:0000256" key="5">
    <source>
        <dbReference type="ARBA" id="ARBA00023002"/>
    </source>
</evidence>
<proteinExistence type="inferred from homology"/>
<dbReference type="EMBL" id="JAPQKS010000008">
    <property type="protein sequence ID" value="KAJ5217088.1"/>
    <property type="molecule type" value="Genomic_DNA"/>
</dbReference>
<dbReference type="SUPFAM" id="SSF51197">
    <property type="entry name" value="Clavaminate synthase-like"/>
    <property type="match status" value="1"/>
</dbReference>
<gene>
    <name evidence="8" type="ORF">N7468_010096</name>
</gene>
<dbReference type="FunFam" id="3.60.130.10:FF:000003">
    <property type="entry name" value="Alpha-ketoglutarate-dependent taurine dioxygenase"/>
    <property type="match status" value="1"/>
</dbReference>
<dbReference type="Proteomes" id="UP001150941">
    <property type="component" value="Unassembled WGS sequence"/>
</dbReference>
<dbReference type="Pfam" id="PF02668">
    <property type="entry name" value="TauD"/>
    <property type="match status" value="1"/>
</dbReference>
<dbReference type="GeneID" id="83206695"/>
<comment type="similarity">
    <text evidence="2">Belongs to the TfdA dioxygenase family.</text>
</comment>
<evidence type="ECO:0000259" key="7">
    <source>
        <dbReference type="Pfam" id="PF02668"/>
    </source>
</evidence>
<dbReference type="PANTHER" id="PTHR30468">
    <property type="entry name" value="ALPHA-KETOGLUTARATE-DEPENDENT SULFONATE DIOXYGENASE"/>
    <property type="match status" value="1"/>
</dbReference>
<comment type="cofactor">
    <cofactor evidence="1">
        <name>Fe(2+)</name>
        <dbReference type="ChEBI" id="CHEBI:29033"/>
    </cofactor>
</comment>
<keyword evidence="3" id="KW-0479">Metal-binding</keyword>
<reference evidence="8" key="1">
    <citation type="submission" date="2022-11" db="EMBL/GenBank/DDBJ databases">
        <authorList>
            <person name="Petersen C."/>
        </authorList>
    </citation>
    <scope>NUCLEOTIDE SEQUENCE</scope>
    <source>
        <strain evidence="8">IBT 19713</strain>
    </source>
</reference>
<organism evidence="8 9">
    <name type="scientific">Penicillium chermesinum</name>
    <dbReference type="NCBI Taxonomy" id="63820"/>
    <lineage>
        <taxon>Eukaryota</taxon>
        <taxon>Fungi</taxon>
        <taxon>Dikarya</taxon>
        <taxon>Ascomycota</taxon>
        <taxon>Pezizomycotina</taxon>
        <taxon>Eurotiomycetes</taxon>
        <taxon>Eurotiomycetidae</taxon>
        <taxon>Eurotiales</taxon>
        <taxon>Aspergillaceae</taxon>
        <taxon>Penicillium</taxon>
    </lineage>
</organism>
<evidence type="ECO:0000256" key="6">
    <source>
        <dbReference type="ARBA" id="ARBA00023004"/>
    </source>
</evidence>
<keyword evidence="5" id="KW-0560">Oxidoreductase</keyword>
<keyword evidence="9" id="KW-1185">Reference proteome</keyword>
<keyword evidence="4 8" id="KW-0223">Dioxygenase</keyword>
<keyword evidence="6" id="KW-0408">Iron</keyword>
<dbReference type="AlphaFoldDB" id="A0A9W9NE01"/>
<name>A0A9W9NE01_9EURO</name>
<dbReference type="InterPro" id="IPR003819">
    <property type="entry name" value="TauD/TfdA-like"/>
</dbReference>
<sequence>MPSSVPLRPKANNTHKPEAPISYDINIPYVDVDKLSKTNTPYPEYLPTWDPVWFDPLPYHDYVDPGLRADPAKPNLLHDGVTVNHIQPSIGSVVEGLQLNQLTNVQKDELALLISERKVLAFPNQDLIDDGPAAQESFMRYFGKPNYQPVSGTVRNHPAFHVIHRDGNRDEIARFLEARTTTTLWHQDVSYEIQPPGYVMLGLLQGPDVGGDTVFAATDMAYKRLSPTLRAFLDTLKTVHTSAKMINHTRLTGGLVRKDPVDTVHPLVRVHPVTGEKCLFVNAEFITKVQGMKEPETKWLLDFLMNHIVTGHDFQARVRWQPKTIVMFDNRATTREFHSLFFFWSFLLCALSSSIRGAGEKNLIANCFADSAIVDYLDEEFGAKPRHIFRLIALGEKPIPVYDEFE</sequence>
<protein>
    <submittedName>
        <fullName evidence="8">Alpha-ketoglutarate-dependent sulfonate dioxygenase</fullName>
    </submittedName>
</protein>
<evidence type="ECO:0000313" key="9">
    <source>
        <dbReference type="Proteomes" id="UP001150941"/>
    </source>
</evidence>